<evidence type="ECO:0000256" key="2">
    <source>
        <dbReference type="ARBA" id="ARBA00010095"/>
    </source>
</evidence>
<evidence type="ECO:0000256" key="5">
    <source>
        <dbReference type="ARBA" id="ARBA00023136"/>
    </source>
</evidence>
<keyword evidence="8" id="KW-1185">Reference proteome</keyword>
<evidence type="ECO:0008006" key="9">
    <source>
        <dbReference type="Google" id="ProtNLM"/>
    </source>
</evidence>
<gene>
    <name evidence="7" type="ORF">GFSPODELE1_LOCUS8270</name>
</gene>
<keyword evidence="5 6" id="KW-0472">Membrane</keyword>
<feature type="transmembrane region" description="Helical" evidence="6">
    <location>
        <begin position="110"/>
        <end position="133"/>
    </location>
</feature>
<dbReference type="PANTHER" id="PTHR12290">
    <property type="entry name" value="CORNICHON-RELATED"/>
    <property type="match status" value="1"/>
</dbReference>
<dbReference type="EMBL" id="OZ037949">
    <property type="protein sequence ID" value="CAL1711287.1"/>
    <property type="molecule type" value="Genomic_DNA"/>
</dbReference>
<accession>A0ABP1DTZ2</accession>
<organism evidence="7 8">
    <name type="scientific">Somion occarium</name>
    <dbReference type="NCBI Taxonomy" id="3059160"/>
    <lineage>
        <taxon>Eukaryota</taxon>
        <taxon>Fungi</taxon>
        <taxon>Dikarya</taxon>
        <taxon>Basidiomycota</taxon>
        <taxon>Agaricomycotina</taxon>
        <taxon>Agaricomycetes</taxon>
        <taxon>Polyporales</taxon>
        <taxon>Cerrenaceae</taxon>
        <taxon>Somion</taxon>
    </lineage>
</organism>
<dbReference type="Proteomes" id="UP001497453">
    <property type="component" value="Chromosome 6"/>
</dbReference>
<dbReference type="SMART" id="SM01398">
    <property type="entry name" value="Cornichon"/>
    <property type="match status" value="1"/>
</dbReference>
<dbReference type="Pfam" id="PF03311">
    <property type="entry name" value="Cornichon"/>
    <property type="match status" value="1"/>
</dbReference>
<keyword evidence="4 6" id="KW-1133">Transmembrane helix</keyword>
<comment type="similarity">
    <text evidence="2">Belongs to the cornichon family.</text>
</comment>
<evidence type="ECO:0000256" key="6">
    <source>
        <dbReference type="SAM" id="Phobius"/>
    </source>
</evidence>
<feature type="transmembrane region" description="Helical" evidence="6">
    <location>
        <begin position="58"/>
        <end position="82"/>
    </location>
</feature>
<keyword evidence="3 6" id="KW-0812">Transmembrane</keyword>
<proteinExistence type="inferred from homology"/>
<evidence type="ECO:0000256" key="4">
    <source>
        <dbReference type="ARBA" id="ARBA00022989"/>
    </source>
</evidence>
<protein>
    <recommendedName>
        <fullName evidence="9">Cornichon</fullName>
    </recommendedName>
</protein>
<feature type="transmembrane region" description="Helical" evidence="6">
    <location>
        <begin position="7"/>
        <end position="29"/>
    </location>
</feature>
<name>A0ABP1DTZ2_9APHY</name>
<evidence type="ECO:0000256" key="1">
    <source>
        <dbReference type="ARBA" id="ARBA00004141"/>
    </source>
</evidence>
<comment type="subcellular location">
    <subcellularLocation>
        <location evidence="1">Membrane</location>
        <topology evidence="1">Multi-pass membrane protein</topology>
    </subcellularLocation>
</comment>
<evidence type="ECO:0000256" key="3">
    <source>
        <dbReference type="ARBA" id="ARBA00022692"/>
    </source>
</evidence>
<reference evidence="8" key="1">
    <citation type="submission" date="2024-04" db="EMBL/GenBank/DDBJ databases">
        <authorList>
            <person name="Shaw F."/>
            <person name="Minotto A."/>
        </authorList>
    </citation>
    <scope>NUCLEOTIDE SEQUENCE [LARGE SCALE GENOMIC DNA]</scope>
</reference>
<evidence type="ECO:0000313" key="8">
    <source>
        <dbReference type="Proteomes" id="UP001497453"/>
    </source>
</evidence>
<evidence type="ECO:0000313" key="7">
    <source>
        <dbReference type="EMBL" id="CAL1711287.1"/>
    </source>
</evidence>
<dbReference type="InterPro" id="IPR003377">
    <property type="entry name" value="Cornichon"/>
</dbReference>
<sequence length="137" mass="15922">MGYAGWLFLFAVLMAAGLLFTAVFFMIMFSDLESDYINPVDLCNKLNQFVLPEHTAHAFLTVLFLISGQFIAFLLNAPLLAFNVRKIMNQNHVYDATEIFRTLEPHKKEIFIKLGFYLLSFFYYLYRMILALVQESP</sequence>